<dbReference type="KEGG" id="lbe:MOO44_08135"/>
<evidence type="ECO:0000313" key="3">
    <source>
        <dbReference type="Proteomes" id="UP000831181"/>
    </source>
</evidence>
<gene>
    <name evidence="2" type="ORF">MOO44_08135</name>
</gene>
<accession>A0A976RS55</accession>
<keyword evidence="3" id="KW-1185">Reference proteome</keyword>
<sequence>MNSRERQLFKIEMQTILKSIGFLLVFLLGLQNLPHLIGLVTTGHFGNFSNILVLLIQDLTFFSLFIMALNFSSSFEFKLQNGFSRFQTFKIDWYVVVALALMLTAGQIMFAFNDFNESSYAGFFNNSILNFLMLLVFAILQNYFIFEISELMGVFLSLFSKKMQKWVILIAFFALIGVIVTVVKMIIPGIESLISAKVINRQMVSSFFNSLISLLFGYREHGPNNPFNLLVTALVFLGGITCLTKLITMRLQLRRD</sequence>
<feature type="transmembrane region" description="Helical" evidence="1">
    <location>
        <begin position="124"/>
        <end position="145"/>
    </location>
</feature>
<organism evidence="2 3">
    <name type="scientific">Nicoliella spurrieriana</name>
    <dbReference type="NCBI Taxonomy" id="2925830"/>
    <lineage>
        <taxon>Bacteria</taxon>
        <taxon>Bacillati</taxon>
        <taxon>Bacillota</taxon>
        <taxon>Bacilli</taxon>
        <taxon>Lactobacillales</taxon>
        <taxon>Lactobacillaceae</taxon>
        <taxon>Nicoliella</taxon>
    </lineage>
</organism>
<proteinExistence type="predicted"/>
<reference evidence="2" key="1">
    <citation type="journal article" date="2022" name="Int. J. Syst. Evol. Microbiol.">
        <title>Apilactobacillus apisilvae sp. nov., Nicolia spurrieriana gen. nov. sp. nov., Bombilactobacillus folatiphilus sp. nov. and Bombilactobacillus thymidiniphilus sp. nov., four new lactic acid bacterial isolates from stingless bees Tetragonula carbonaria and Austroplebeia australis.</title>
        <authorList>
            <person name="Oliphant S.A."/>
            <person name="Watson-Haigh N.S."/>
            <person name="Sumby K.M."/>
            <person name="Gardner J."/>
            <person name="Groom S."/>
            <person name="Jiranek V."/>
        </authorList>
    </citation>
    <scope>NUCLEOTIDE SEQUENCE</scope>
    <source>
        <strain evidence="2">SGEP1_A5</strain>
    </source>
</reference>
<feature type="transmembrane region" description="Helical" evidence="1">
    <location>
        <begin position="51"/>
        <end position="72"/>
    </location>
</feature>
<keyword evidence="1" id="KW-0812">Transmembrane</keyword>
<keyword evidence="1" id="KW-1133">Transmembrane helix</keyword>
<protein>
    <submittedName>
        <fullName evidence="2">Uncharacterized protein</fullName>
    </submittedName>
</protein>
<dbReference type="RefSeq" id="WP_260116627.1">
    <property type="nucleotide sequence ID" value="NZ_CP093361.1"/>
</dbReference>
<feature type="transmembrane region" description="Helical" evidence="1">
    <location>
        <begin position="20"/>
        <end position="45"/>
    </location>
</feature>
<keyword evidence="1" id="KW-0472">Membrane</keyword>
<dbReference type="Proteomes" id="UP000831181">
    <property type="component" value="Chromosome"/>
</dbReference>
<dbReference type="AlphaFoldDB" id="A0A976RS55"/>
<evidence type="ECO:0000256" key="1">
    <source>
        <dbReference type="SAM" id="Phobius"/>
    </source>
</evidence>
<feature type="transmembrane region" description="Helical" evidence="1">
    <location>
        <begin position="227"/>
        <end position="247"/>
    </location>
</feature>
<evidence type="ECO:0000313" key="2">
    <source>
        <dbReference type="EMBL" id="UQS86824.1"/>
    </source>
</evidence>
<feature type="transmembrane region" description="Helical" evidence="1">
    <location>
        <begin position="166"/>
        <end position="187"/>
    </location>
</feature>
<dbReference type="EMBL" id="CP093361">
    <property type="protein sequence ID" value="UQS86824.1"/>
    <property type="molecule type" value="Genomic_DNA"/>
</dbReference>
<feature type="transmembrane region" description="Helical" evidence="1">
    <location>
        <begin position="93"/>
        <end position="112"/>
    </location>
</feature>
<name>A0A976RS55_9LACO</name>